<dbReference type="SUPFAM" id="SSF47616">
    <property type="entry name" value="GST C-terminal domain-like"/>
    <property type="match status" value="1"/>
</dbReference>
<dbReference type="PROSITE" id="PS50404">
    <property type="entry name" value="GST_NTER"/>
    <property type="match status" value="1"/>
</dbReference>
<dbReference type="InterPro" id="IPR010987">
    <property type="entry name" value="Glutathione-S-Trfase_C-like"/>
</dbReference>
<dbReference type="InterPro" id="IPR004045">
    <property type="entry name" value="Glutathione_S-Trfase_N"/>
</dbReference>
<evidence type="ECO:0000256" key="2">
    <source>
        <dbReference type="RuleBase" id="RU003494"/>
    </source>
</evidence>
<dbReference type="EMBL" id="PUHQ01000001">
    <property type="protein sequence ID" value="KAG0667618.1"/>
    <property type="molecule type" value="Genomic_DNA"/>
</dbReference>
<protein>
    <recommendedName>
        <fullName evidence="8">Glutathione S-transferase</fullName>
    </recommendedName>
</protein>
<dbReference type="PROSITE" id="PS50405">
    <property type="entry name" value="GST_CTER"/>
    <property type="match status" value="1"/>
</dbReference>
<dbReference type="InterPro" id="IPR040079">
    <property type="entry name" value="Glutathione_S-Trfase"/>
</dbReference>
<dbReference type="Gene3D" id="3.40.30.10">
    <property type="entry name" value="Glutaredoxin"/>
    <property type="match status" value="1"/>
</dbReference>
<evidence type="ECO:0000256" key="3">
    <source>
        <dbReference type="SAM" id="MobiDB-lite"/>
    </source>
</evidence>
<sequence length="270" mass="30079">MQLDSGQTHTVNLKQIHVAHPVDASPPRPSRRPPRLIALDGFLPLSCGWKIRLGLNYEVKHYKRDPKTLLGPKELYDVHPLGKSPVAVVTDNGETITLAESGAIVEFLIERYGGDKLAIPPTSSSMQDRADYLYWLHYAEGSAMLPSMLAMVFGRLPAQAPWFIRPILQGVSTGALDKMIIPRLKAQYGWIDKNLEGKDFFVGGKLTGADEQLFHPVMMSFVAEILDTAPIDSASYPNITRWHAAMLDRPAYKAALEKGGENNMRRFVQK</sequence>
<accession>A0A9P6WBH6</accession>
<dbReference type="OrthoDB" id="2098326at2759"/>
<dbReference type="Proteomes" id="UP000777482">
    <property type="component" value="Unassembled WGS sequence"/>
</dbReference>
<proteinExistence type="inferred from homology"/>
<dbReference type="InterPro" id="IPR004046">
    <property type="entry name" value="GST_C"/>
</dbReference>
<evidence type="ECO:0000259" key="5">
    <source>
        <dbReference type="PROSITE" id="PS50405"/>
    </source>
</evidence>
<gene>
    <name evidence="6" type="ORF">C6P46_000155</name>
</gene>
<comment type="caution">
    <text evidence="6">The sequence shown here is derived from an EMBL/GenBank/DDBJ whole genome shotgun (WGS) entry which is preliminary data.</text>
</comment>
<feature type="region of interest" description="Disordered" evidence="3">
    <location>
        <begin position="1"/>
        <end position="33"/>
    </location>
</feature>
<name>A0A9P6WBH6_RHOMI</name>
<evidence type="ECO:0000256" key="1">
    <source>
        <dbReference type="ARBA" id="ARBA00007409"/>
    </source>
</evidence>
<feature type="compositionally biased region" description="Polar residues" evidence="3">
    <location>
        <begin position="1"/>
        <end position="13"/>
    </location>
</feature>
<dbReference type="AlphaFoldDB" id="A0A9P6WBH6"/>
<dbReference type="PANTHER" id="PTHR44051">
    <property type="entry name" value="GLUTATHIONE S-TRANSFERASE-RELATED"/>
    <property type="match status" value="1"/>
</dbReference>
<feature type="domain" description="GST C-terminal" evidence="5">
    <location>
        <begin position="125"/>
        <end position="267"/>
    </location>
</feature>
<dbReference type="Pfam" id="PF02798">
    <property type="entry name" value="GST_N"/>
    <property type="match status" value="1"/>
</dbReference>
<organism evidence="6 7">
    <name type="scientific">Rhodotorula mucilaginosa</name>
    <name type="common">Yeast</name>
    <name type="synonym">Rhodotorula rubra</name>
    <dbReference type="NCBI Taxonomy" id="5537"/>
    <lineage>
        <taxon>Eukaryota</taxon>
        <taxon>Fungi</taxon>
        <taxon>Dikarya</taxon>
        <taxon>Basidiomycota</taxon>
        <taxon>Pucciniomycotina</taxon>
        <taxon>Microbotryomycetes</taxon>
        <taxon>Sporidiobolales</taxon>
        <taxon>Sporidiobolaceae</taxon>
        <taxon>Rhodotorula</taxon>
    </lineage>
</organism>
<dbReference type="Gene3D" id="1.20.1050.10">
    <property type="match status" value="1"/>
</dbReference>
<keyword evidence="7" id="KW-1185">Reference proteome</keyword>
<dbReference type="InterPro" id="IPR036249">
    <property type="entry name" value="Thioredoxin-like_sf"/>
</dbReference>
<comment type="similarity">
    <text evidence="1 2">Belongs to the GST superfamily.</text>
</comment>
<evidence type="ECO:0000313" key="6">
    <source>
        <dbReference type="EMBL" id="KAG0667618.1"/>
    </source>
</evidence>
<dbReference type="InterPro" id="IPR036282">
    <property type="entry name" value="Glutathione-S-Trfase_C_sf"/>
</dbReference>
<dbReference type="SFLD" id="SFLDG00358">
    <property type="entry name" value="Main_(cytGST)"/>
    <property type="match status" value="1"/>
</dbReference>
<dbReference type="Pfam" id="PF00043">
    <property type="entry name" value="GST_C"/>
    <property type="match status" value="1"/>
</dbReference>
<dbReference type="SUPFAM" id="SSF52833">
    <property type="entry name" value="Thioredoxin-like"/>
    <property type="match status" value="1"/>
</dbReference>
<dbReference type="PANTHER" id="PTHR44051:SF9">
    <property type="entry name" value="GLUTATHIONE S-TRANSFERASE 1"/>
    <property type="match status" value="1"/>
</dbReference>
<feature type="domain" description="GST N-terminal" evidence="4">
    <location>
        <begin position="35"/>
        <end position="116"/>
    </location>
</feature>
<evidence type="ECO:0000259" key="4">
    <source>
        <dbReference type="PROSITE" id="PS50404"/>
    </source>
</evidence>
<evidence type="ECO:0008006" key="8">
    <source>
        <dbReference type="Google" id="ProtNLM"/>
    </source>
</evidence>
<dbReference type="SFLD" id="SFLDS00019">
    <property type="entry name" value="Glutathione_Transferase_(cytos"/>
    <property type="match status" value="1"/>
</dbReference>
<reference evidence="6 7" key="1">
    <citation type="submission" date="2020-11" db="EMBL/GenBank/DDBJ databases">
        <title>Kefir isolates.</title>
        <authorList>
            <person name="Marcisauskas S."/>
            <person name="Kim Y."/>
            <person name="Blasche S."/>
        </authorList>
    </citation>
    <scope>NUCLEOTIDE SEQUENCE [LARGE SCALE GENOMIC DNA]</scope>
    <source>
        <strain evidence="6 7">KR</strain>
    </source>
</reference>
<evidence type="ECO:0000313" key="7">
    <source>
        <dbReference type="Proteomes" id="UP000777482"/>
    </source>
</evidence>